<dbReference type="PROSITE" id="PS01124">
    <property type="entry name" value="HTH_ARAC_FAMILY_2"/>
    <property type="match status" value="1"/>
</dbReference>
<dbReference type="SUPFAM" id="SSF46689">
    <property type="entry name" value="Homeodomain-like"/>
    <property type="match status" value="1"/>
</dbReference>
<dbReference type="STRING" id="39482.ERS852491_05136"/>
<dbReference type="GO" id="GO:0043565">
    <property type="term" value="F:sequence-specific DNA binding"/>
    <property type="evidence" value="ECO:0007669"/>
    <property type="project" value="InterPro"/>
</dbReference>
<gene>
    <name evidence="13" type="ORF">ERS852491_05136</name>
</gene>
<accession>A0A174N6F7</accession>
<name>A0A174N6F7_9FIRM</name>
<proteinExistence type="predicted"/>
<protein>
    <recommendedName>
        <fullName evidence="2">Stage 0 sporulation protein A homolog</fullName>
    </recommendedName>
</protein>
<dbReference type="Gene3D" id="1.10.10.60">
    <property type="entry name" value="Homeodomain-like"/>
    <property type="match status" value="2"/>
</dbReference>
<evidence type="ECO:0000256" key="7">
    <source>
        <dbReference type="ARBA" id="ARBA00023125"/>
    </source>
</evidence>
<feature type="domain" description="Response regulatory" evidence="12">
    <location>
        <begin position="2"/>
        <end position="119"/>
    </location>
</feature>
<dbReference type="PANTHER" id="PTHR42713">
    <property type="entry name" value="HISTIDINE KINASE-RELATED"/>
    <property type="match status" value="1"/>
</dbReference>
<evidence type="ECO:0000256" key="2">
    <source>
        <dbReference type="ARBA" id="ARBA00018672"/>
    </source>
</evidence>
<evidence type="ECO:0000256" key="9">
    <source>
        <dbReference type="ARBA" id="ARBA00024867"/>
    </source>
</evidence>
<evidence type="ECO:0000256" key="5">
    <source>
        <dbReference type="ARBA" id="ARBA00023012"/>
    </source>
</evidence>
<dbReference type="CDD" id="cd17536">
    <property type="entry name" value="REC_YesN-like"/>
    <property type="match status" value="1"/>
</dbReference>
<dbReference type="SMART" id="SM00448">
    <property type="entry name" value="REC"/>
    <property type="match status" value="1"/>
</dbReference>
<keyword evidence="4 10" id="KW-0597">Phosphoprotein</keyword>
<dbReference type="RefSeq" id="WP_055155391.1">
    <property type="nucleotide sequence ID" value="NZ_CYZU01000108.1"/>
</dbReference>
<dbReference type="Gene3D" id="3.40.50.2300">
    <property type="match status" value="1"/>
</dbReference>
<evidence type="ECO:0000313" key="13">
    <source>
        <dbReference type="EMBL" id="CUP43316.1"/>
    </source>
</evidence>
<dbReference type="GO" id="GO:0005737">
    <property type="term" value="C:cytoplasm"/>
    <property type="evidence" value="ECO:0007669"/>
    <property type="project" value="UniProtKB-SubCell"/>
</dbReference>
<keyword evidence="7" id="KW-0238">DNA-binding</keyword>
<dbReference type="InterPro" id="IPR001789">
    <property type="entry name" value="Sig_transdc_resp-reg_receiver"/>
</dbReference>
<reference evidence="13 14" key="1">
    <citation type="submission" date="2015-09" db="EMBL/GenBank/DDBJ databases">
        <authorList>
            <consortium name="Pathogen Informatics"/>
        </authorList>
    </citation>
    <scope>NUCLEOTIDE SEQUENCE [LARGE SCALE GENOMIC DNA]</scope>
    <source>
        <strain evidence="13 14">2789STDY5834876</strain>
    </source>
</reference>
<dbReference type="InterPro" id="IPR018060">
    <property type="entry name" value="HTH_AraC"/>
</dbReference>
<evidence type="ECO:0000256" key="4">
    <source>
        <dbReference type="ARBA" id="ARBA00022553"/>
    </source>
</evidence>
<dbReference type="InterPro" id="IPR051552">
    <property type="entry name" value="HptR"/>
</dbReference>
<dbReference type="GO" id="GO:0000160">
    <property type="term" value="P:phosphorelay signal transduction system"/>
    <property type="evidence" value="ECO:0007669"/>
    <property type="project" value="UniProtKB-KW"/>
</dbReference>
<comment type="subcellular location">
    <subcellularLocation>
        <location evidence="1">Cytoplasm</location>
    </subcellularLocation>
</comment>
<keyword evidence="6" id="KW-0805">Transcription regulation</keyword>
<evidence type="ECO:0000256" key="6">
    <source>
        <dbReference type="ARBA" id="ARBA00023015"/>
    </source>
</evidence>
<keyword evidence="8" id="KW-0804">Transcription</keyword>
<dbReference type="Proteomes" id="UP000095544">
    <property type="component" value="Unassembled WGS sequence"/>
</dbReference>
<dbReference type="OrthoDB" id="9794370at2"/>
<dbReference type="PANTHER" id="PTHR42713:SF3">
    <property type="entry name" value="TRANSCRIPTIONAL REGULATORY PROTEIN HPTR"/>
    <property type="match status" value="1"/>
</dbReference>
<dbReference type="EMBL" id="CYZU01000108">
    <property type="protein sequence ID" value="CUP43316.1"/>
    <property type="molecule type" value="Genomic_DNA"/>
</dbReference>
<comment type="function">
    <text evidence="9">May play the central regulatory role in sporulation. It may be an element of the effector pathway responsible for the activation of sporulation genes in response to nutritional stress. Spo0A may act in concert with spo0H (a sigma factor) to control the expression of some genes that are critical to the sporulation process.</text>
</comment>
<dbReference type="InterPro" id="IPR009057">
    <property type="entry name" value="Homeodomain-like_sf"/>
</dbReference>
<feature type="modified residue" description="4-aspartylphosphate" evidence="10">
    <location>
        <position position="54"/>
    </location>
</feature>
<evidence type="ECO:0000259" key="11">
    <source>
        <dbReference type="PROSITE" id="PS01124"/>
    </source>
</evidence>
<dbReference type="InterPro" id="IPR011006">
    <property type="entry name" value="CheY-like_superfamily"/>
</dbReference>
<evidence type="ECO:0000259" key="12">
    <source>
        <dbReference type="PROSITE" id="PS50110"/>
    </source>
</evidence>
<dbReference type="SUPFAM" id="SSF52172">
    <property type="entry name" value="CheY-like"/>
    <property type="match status" value="1"/>
</dbReference>
<feature type="domain" description="HTH araC/xylS-type" evidence="11">
    <location>
        <begin position="410"/>
        <end position="509"/>
    </location>
</feature>
<keyword evidence="3" id="KW-0963">Cytoplasm</keyword>
<evidence type="ECO:0000256" key="8">
    <source>
        <dbReference type="ARBA" id="ARBA00023163"/>
    </source>
</evidence>
<dbReference type="PROSITE" id="PS50110">
    <property type="entry name" value="RESPONSE_REGULATORY"/>
    <property type="match status" value="1"/>
</dbReference>
<evidence type="ECO:0000256" key="1">
    <source>
        <dbReference type="ARBA" id="ARBA00004496"/>
    </source>
</evidence>
<dbReference type="SMART" id="SM00342">
    <property type="entry name" value="HTH_ARAC"/>
    <property type="match status" value="1"/>
</dbReference>
<organism evidence="13 14">
    <name type="scientific">Faecalicatena contorta</name>
    <dbReference type="NCBI Taxonomy" id="39482"/>
    <lineage>
        <taxon>Bacteria</taxon>
        <taxon>Bacillati</taxon>
        <taxon>Bacillota</taxon>
        <taxon>Clostridia</taxon>
        <taxon>Lachnospirales</taxon>
        <taxon>Lachnospiraceae</taxon>
        <taxon>Faecalicatena</taxon>
    </lineage>
</organism>
<dbReference type="Pfam" id="PF00072">
    <property type="entry name" value="Response_reg"/>
    <property type="match status" value="1"/>
</dbReference>
<keyword evidence="5" id="KW-0902">Two-component regulatory system</keyword>
<dbReference type="GO" id="GO:0003700">
    <property type="term" value="F:DNA-binding transcription factor activity"/>
    <property type="evidence" value="ECO:0007669"/>
    <property type="project" value="InterPro"/>
</dbReference>
<dbReference type="Pfam" id="PF12833">
    <property type="entry name" value="HTH_18"/>
    <property type="match status" value="1"/>
</dbReference>
<dbReference type="AlphaFoldDB" id="A0A174N6F7"/>
<evidence type="ECO:0000256" key="3">
    <source>
        <dbReference type="ARBA" id="ARBA00022490"/>
    </source>
</evidence>
<evidence type="ECO:0000313" key="14">
    <source>
        <dbReference type="Proteomes" id="UP000095544"/>
    </source>
</evidence>
<sequence>MKIMIVEDEDNIREGLVSLLDWKKAGFDPPVLFGGAIEALEYLETEKVDVVLTDIYMPVLSGLEFIKMIRKENLTCDIIILTGHDRFEFAQEAVELGVKRYLLKPVSPEKLKQVLADIRKDIAERMKLMDWIAIAEKQLEEYLPVLRNQFWNDLLGERFADREQLELGAQKASVCLPKREITCVAIRHFHQESSLTREVALRQIVEEILGDAAIYLMPYDGTELVIMEGRLFQFKLEIMKESIAQNLGLDVCFGISKTGKEPLTIGRLAREAVEAAKSIRDIQEVYYLYFADIALKRAGEPEYPYADEKQILDMLRFHDTLNDRFLRTFFHKVMPPKYPVEESQVMLFQLLVAMNRTANDMGIDELDEFRVTQSSIMNFDGIEEAFHQMAERMIRKKRNSTRRYAEVIAEQVKEIVDREYSNPDLSVNSLADRLALTSNYLSRIFRSMTGETCIEYITKVRMNAAKEMLEHTDKKSYVIAGETGYKNANYFSAMFKKYTGLSPKEYRERRKG</sequence>
<evidence type="ECO:0000256" key="10">
    <source>
        <dbReference type="PROSITE-ProRule" id="PRU00169"/>
    </source>
</evidence>